<dbReference type="OrthoDB" id="4350410at2"/>
<sequence length="188" mass="21052">MNEGNGTASDGARLRLTFEAFRDLNDRVWTGYARTQVGDHGGAARLVVQDMAEHLRQNWQLALRQEVPAAYAWRLLKEHVAAWLAAQSRPVVVQTVALDAVLDRFCQRARLGSADLPDERIALLAAILELSERQLDTMILTYCLDQDDTATAGYLGTPAATLRSYRRHARRRLARAVGRPELAELEDE</sequence>
<dbReference type="SUPFAM" id="SSF88659">
    <property type="entry name" value="Sigma3 and sigma4 domains of RNA polymerase sigma factors"/>
    <property type="match status" value="1"/>
</dbReference>
<dbReference type="RefSeq" id="WP_141632535.1">
    <property type="nucleotide sequence ID" value="NZ_VIGB01000003.1"/>
</dbReference>
<dbReference type="Proteomes" id="UP000319103">
    <property type="component" value="Unassembled WGS sequence"/>
</dbReference>
<accession>A0A540VYH4</accession>
<evidence type="ECO:0008006" key="3">
    <source>
        <dbReference type="Google" id="ProtNLM"/>
    </source>
</evidence>
<dbReference type="InterPro" id="IPR036388">
    <property type="entry name" value="WH-like_DNA-bd_sf"/>
</dbReference>
<name>A0A540VYH4_9ACTN</name>
<organism evidence="1 2">
    <name type="scientific">Kitasatospora acidiphila</name>
    <dbReference type="NCBI Taxonomy" id="2567942"/>
    <lineage>
        <taxon>Bacteria</taxon>
        <taxon>Bacillati</taxon>
        <taxon>Actinomycetota</taxon>
        <taxon>Actinomycetes</taxon>
        <taxon>Kitasatosporales</taxon>
        <taxon>Streptomycetaceae</taxon>
        <taxon>Kitasatospora</taxon>
    </lineage>
</organism>
<protein>
    <recommendedName>
        <fullName evidence="3">Sigma-70 family RNA polymerase sigma factor</fullName>
    </recommendedName>
</protein>
<gene>
    <name evidence="1" type="ORF">E6W39_05510</name>
</gene>
<comment type="caution">
    <text evidence="1">The sequence shown here is derived from an EMBL/GenBank/DDBJ whole genome shotgun (WGS) entry which is preliminary data.</text>
</comment>
<evidence type="ECO:0000313" key="2">
    <source>
        <dbReference type="Proteomes" id="UP000319103"/>
    </source>
</evidence>
<dbReference type="AlphaFoldDB" id="A0A540VYH4"/>
<keyword evidence="2" id="KW-1185">Reference proteome</keyword>
<dbReference type="EMBL" id="VIGB01000003">
    <property type="protein sequence ID" value="TQF01812.1"/>
    <property type="molecule type" value="Genomic_DNA"/>
</dbReference>
<dbReference type="InterPro" id="IPR013324">
    <property type="entry name" value="RNA_pol_sigma_r3/r4-like"/>
</dbReference>
<proteinExistence type="predicted"/>
<reference evidence="1 2" key="1">
    <citation type="submission" date="2019-06" db="EMBL/GenBank/DDBJ databases">
        <title>Description of Kitasatospora acidophila sp. nov. isolated from pine grove soil, and reclassification of Streptomyces novaecaesareae to Kitasatospora novaeceasareae comb. nov.</title>
        <authorList>
            <person name="Kim M.J."/>
        </authorList>
    </citation>
    <scope>NUCLEOTIDE SEQUENCE [LARGE SCALE GENOMIC DNA]</scope>
    <source>
        <strain evidence="1 2">MMS16-CNU292</strain>
    </source>
</reference>
<evidence type="ECO:0000313" key="1">
    <source>
        <dbReference type="EMBL" id="TQF01812.1"/>
    </source>
</evidence>
<dbReference type="Gene3D" id="1.10.10.10">
    <property type="entry name" value="Winged helix-like DNA-binding domain superfamily/Winged helix DNA-binding domain"/>
    <property type="match status" value="1"/>
</dbReference>